<feature type="region of interest" description="Disordered" evidence="1">
    <location>
        <begin position="72"/>
        <end position="120"/>
    </location>
</feature>
<dbReference type="EMBL" id="BTGU01000008">
    <property type="protein sequence ID" value="GMN38539.1"/>
    <property type="molecule type" value="Genomic_DNA"/>
</dbReference>
<reference evidence="2" key="1">
    <citation type="submission" date="2023-07" db="EMBL/GenBank/DDBJ databases">
        <title>draft genome sequence of fig (Ficus carica).</title>
        <authorList>
            <person name="Takahashi T."/>
            <person name="Nishimura K."/>
        </authorList>
    </citation>
    <scope>NUCLEOTIDE SEQUENCE</scope>
</reference>
<dbReference type="InterPro" id="IPR034577">
    <property type="entry name" value="NIMIN-2"/>
</dbReference>
<dbReference type="AlphaFoldDB" id="A0AA87ZRT9"/>
<dbReference type="PANTHER" id="PTHR35735:SF8">
    <property type="entry name" value="PROTEIN NIM1-INTERACTING 2"/>
    <property type="match status" value="1"/>
</dbReference>
<sequence>MEAAAKRKRCGEDGEVDGKRRKDDGPGTATATATVTEDEVEEFFAILRRIQVAANYLKRRRDGDLTVAVLTAETEDSDGEDHSVKEEVGKSSGQDSVGKSQSHSTGLDLNLEPPSKETFV</sequence>
<feature type="compositionally biased region" description="Polar residues" evidence="1">
    <location>
        <begin position="91"/>
        <end position="107"/>
    </location>
</feature>
<feature type="region of interest" description="Disordered" evidence="1">
    <location>
        <begin position="1"/>
        <end position="34"/>
    </location>
</feature>
<evidence type="ECO:0000313" key="2">
    <source>
        <dbReference type="EMBL" id="GMN38539.1"/>
    </source>
</evidence>
<feature type="compositionally biased region" description="Basic and acidic residues" evidence="1">
    <location>
        <begin position="80"/>
        <end position="89"/>
    </location>
</feature>
<keyword evidence="3" id="KW-1185">Reference proteome</keyword>
<organism evidence="2 3">
    <name type="scientific">Ficus carica</name>
    <name type="common">Common fig</name>
    <dbReference type="NCBI Taxonomy" id="3494"/>
    <lineage>
        <taxon>Eukaryota</taxon>
        <taxon>Viridiplantae</taxon>
        <taxon>Streptophyta</taxon>
        <taxon>Embryophyta</taxon>
        <taxon>Tracheophyta</taxon>
        <taxon>Spermatophyta</taxon>
        <taxon>Magnoliopsida</taxon>
        <taxon>eudicotyledons</taxon>
        <taxon>Gunneridae</taxon>
        <taxon>Pentapetalae</taxon>
        <taxon>rosids</taxon>
        <taxon>fabids</taxon>
        <taxon>Rosales</taxon>
        <taxon>Moraceae</taxon>
        <taxon>Ficeae</taxon>
        <taxon>Ficus</taxon>
    </lineage>
</organism>
<protein>
    <submittedName>
        <fullName evidence="2">Uncharacterized protein</fullName>
    </submittedName>
</protein>
<feature type="compositionally biased region" description="Basic and acidic residues" evidence="1">
    <location>
        <begin position="10"/>
        <end position="25"/>
    </location>
</feature>
<evidence type="ECO:0000313" key="3">
    <source>
        <dbReference type="Proteomes" id="UP001187192"/>
    </source>
</evidence>
<gene>
    <name evidence="2" type="ORF">TIFTF001_007774</name>
</gene>
<dbReference type="PANTHER" id="PTHR35735">
    <property type="entry name" value="PROTEIN NIM1-INTERACTING 2"/>
    <property type="match status" value="1"/>
</dbReference>
<name>A0AA87ZRT9_FICCA</name>
<comment type="caution">
    <text evidence="2">The sequence shown here is derived from an EMBL/GenBank/DDBJ whole genome shotgun (WGS) entry which is preliminary data.</text>
</comment>
<proteinExistence type="predicted"/>
<accession>A0AA87ZRT9</accession>
<dbReference type="GO" id="GO:0010112">
    <property type="term" value="P:regulation of systemic acquired resistance"/>
    <property type="evidence" value="ECO:0007669"/>
    <property type="project" value="InterPro"/>
</dbReference>
<evidence type="ECO:0000256" key="1">
    <source>
        <dbReference type="SAM" id="MobiDB-lite"/>
    </source>
</evidence>
<dbReference type="Proteomes" id="UP001187192">
    <property type="component" value="Unassembled WGS sequence"/>
</dbReference>